<keyword evidence="2" id="KW-1185">Reference proteome</keyword>
<sequence>MTSRRLKKHCRSIVRGVGLPQPFSVARLCHKLSAQRGRPLYLLPFPVLPTAGGPCGLWIATAESDYIFYEENTTKLHQEHIIVHEIAHMLCEHESPGLTEPSSFRAILPDLDPALVRRLLARTSYTNRQEEEAEMVASLILDHATRCAGPSTPDLARLEQVLGTRPSDA</sequence>
<organism evidence="1 2">
    <name type="scientific">Amycolatopsis xylanica</name>
    <dbReference type="NCBI Taxonomy" id="589385"/>
    <lineage>
        <taxon>Bacteria</taxon>
        <taxon>Bacillati</taxon>
        <taxon>Actinomycetota</taxon>
        <taxon>Actinomycetes</taxon>
        <taxon>Pseudonocardiales</taxon>
        <taxon>Pseudonocardiaceae</taxon>
        <taxon>Amycolatopsis</taxon>
    </lineage>
</organism>
<dbReference type="Proteomes" id="UP000199515">
    <property type="component" value="Unassembled WGS sequence"/>
</dbReference>
<reference evidence="1 2" key="1">
    <citation type="submission" date="2016-10" db="EMBL/GenBank/DDBJ databases">
        <authorList>
            <person name="de Groot N.N."/>
        </authorList>
    </citation>
    <scope>NUCLEOTIDE SEQUENCE [LARGE SCALE GENOMIC DNA]</scope>
    <source>
        <strain evidence="1 2">CPCC 202699</strain>
    </source>
</reference>
<dbReference type="RefSeq" id="WP_091294967.1">
    <property type="nucleotide sequence ID" value="NZ_FNON01000007.1"/>
</dbReference>
<dbReference type="AlphaFoldDB" id="A0A1H3NQ96"/>
<dbReference type="EMBL" id="FNON01000007">
    <property type="protein sequence ID" value="SDY91081.1"/>
    <property type="molecule type" value="Genomic_DNA"/>
</dbReference>
<dbReference type="OrthoDB" id="4144896at2"/>
<evidence type="ECO:0000313" key="2">
    <source>
        <dbReference type="Proteomes" id="UP000199515"/>
    </source>
</evidence>
<gene>
    <name evidence="1" type="ORF">SAMN05421504_107410</name>
</gene>
<evidence type="ECO:0000313" key="1">
    <source>
        <dbReference type="EMBL" id="SDY91081.1"/>
    </source>
</evidence>
<accession>A0A1H3NQ96</accession>
<protein>
    <submittedName>
        <fullName evidence="1">Uncharacterized protein</fullName>
    </submittedName>
</protein>
<name>A0A1H3NQ96_9PSEU</name>
<proteinExistence type="predicted"/>
<dbReference type="STRING" id="589385.SAMN05421504_107410"/>